<protein>
    <submittedName>
        <fullName evidence="1">Uncharacterized protein</fullName>
    </submittedName>
</protein>
<dbReference type="EMBL" id="JBHSDC010000002">
    <property type="protein sequence ID" value="MFC4230620.1"/>
    <property type="molecule type" value="Genomic_DNA"/>
</dbReference>
<proteinExistence type="predicted"/>
<evidence type="ECO:0000313" key="2">
    <source>
        <dbReference type="Proteomes" id="UP001595906"/>
    </source>
</evidence>
<reference evidence="2" key="1">
    <citation type="journal article" date="2019" name="Int. J. Syst. Evol. Microbiol.">
        <title>The Global Catalogue of Microorganisms (GCM) 10K type strain sequencing project: providing services to taxonomists for standard genome sequencing and annotation.</title>
        <authorList>
            <consortium name="The Broad Institute Genomics Platform"/>
            <consortium name="The Broad Institute Genome Sequencing Center for Infectious Disease"/>
            <person name="Wu L."/>
            <person name="Ma J."/>
        </authorList>
    </citation>
    <scope>NUCLEOTIDE SEQUENCE [LARGE SCALE GENOMIC DNA]</scope>
    <source>
        <strain evidence="2">CECT 8010</strain>
    </source>
</reference>
<evidence type="ECO:0000313" key="1">
    <source>
        <dbReference type="EMBL" id="MFC4230620.1"/>
    </source>
</evidence>
<gene>
    <name evidence="1" type="ORF">ACFOW1_01870</name>
</gene>
<dbReference type="Proteomes" id="UP001595906">
    <property type="component" value="Unassembled WGS sequence"/>
</dbReference>
<sequence>MKLFVLDSSFSRSGYNKTCITYLGIIKSKENKSFKILSWGRIWGTNRHTTGVILVYDSSNEYIGKYILGSFYDLPNKIKNNRLYFFKKKNSNCNSFLITKIDFNDGPPKEIYIKCMGNLGDIYSFSK</sequence>
<accession>A0ABV8PV47</accession>
<organism evidence="1 2">
    <name type="scientific">Parasediminibacterium paludis</name>
    <dbReference type="NCBI Taxonomy" id="908966"/>
    <lineage>
        <taxon>Bacteria</taxon>
        <taxon>Pseudomonadati</taxon>
        <taxon>Bacteroidota</taxon>
        <taxon>Chitinophagia</taxon>
        <taxon>Chitinophagales</taxon>
        <taxon>Chitinophagaceae</taxon>
        <taxon>Parasediminibacterium</taxon>
    </lineage>
</organism>
<dbReference type="RefSeq" id="WP_379011903.1">
    <property type="nucleotide sequence ID" value="NZ_JBHSDC010000002.1"/>
</dbReference>
<keyword evidence="2" id="KW-1185">Reference proteome</keyword>
<comment type="caution">
    <text evidence="1">The sequence shown here is derived from an EMBL/GenBank/DDBJ whole genome shotgun (WGS) entry which is preliminary data.</text>
</comment>
<name>A0ABV8PV47_9BACT</name>